<dbReference type="KEGG" id="bok:DM82_325"/>
<name>A0AAI8B821_9BURK</name>
<dbReference type="AlphaFoldDB" id="A0AAI8B821"/>
<proteinExistence type="predicted"/>
<dbReference type="Proteomes" id="UP000029424">
    <property type="component" value="Chromosome 1"/>
</dbReference>
<gene>
    <name evidence="1" type="ORF">DM82_325</name>
</gene>
<evidence type="ECO:0000313" key="1">
    <source>
        <dbReference type="EMBL" id="AIO67863.1"/>
    </source>
</evidence>
<sequence>MSTPDFFRSRPDTMIDLRHPLAVLATRMPWGSIEATLAPMFERRAREGRVLEGVDLFARPRIALTLAGERRRQTPVRWTR</sequence>
<reference evidence="1 2" key="1">
    <citation type="submission" date="2014-06" db="EMBL/GenBank/DDBJ databases">
        <authorList>
            <person name="Bishop-Lilly K.A."/>
            <person name="Broomall S.M."/>
            <person name="Chain P.S."/>
            <person name="Chertkov O."/>
            <person name="Coyne S.R."/>
            <person name="Daligault H.E."/>
            <person name="Davenport K.W."/>
            <person name="Erkkila T."/>
            <person name="Frey K.G."/>
            <person name="Gibbons H.S."/>
            <person name="Gu W."/>
            <person name="Jaissle J."/>
            <person name="Johnson S.L."/>
            <person name="Koroleva G.I."/>
            <person name="Ladner J.T."/>
            <person name="Lo C.-C."/>
            <person name="Minogue T.D."/>
            <person name="Munk C."/>
            <person name="Palacios G.F."/>
            <person name="Redden C.L."/>
            <person name="Rosenzweig C.N."/>
            <person name="Scholz M.B."/>
            <person name="Teshima H."/>
            <person name="Xu Y."/>
        </authorList>
    </citation>
    <scope>NUCLEOTIDE SEQUENCE [LARGE SCALE GENOMIC DNA]</scope>
    <source>
        <strain evidence="1 2">EO147</strain>
    </source>
</reference>
<dbReference type="EMBL" id="CP008726">
    <property type="protein sequence ID" value="AIO67863.1"/>
    <property type="molecule type" value="Genomic_DNA"/>
</dbReference>
<organism evidence="1 2">
    <name type="scientific">Burkholderia oklahomensis</name>
    <dbReference type="NCBI Taxonomy" id="342113"/>
    <lineage>
        <taxon>Bacteria</taxon>
        <taxon>Pseudomonadati</taxon>
        <taxon>Pseudomonadota</taxon>
        <taxon>Betaproteobacteria</taxon>
        <taxon>Burkholderiales</taxon>
        <taxon>Burkholderiaceae</taxon>
        <taxon>Burkholderia</taxon>
        <taxon>pseudomallei group</taxon>
    </lineage>
</organism>
<accession>A0AAI8B821</accession>
<protein>
    <submittedName>
        <fullName evidence="1">Transposase domain protein</fullName>
    </submittedName>
</protein>
<evidence type="ECO:0000313" key="2">
    <source>
        <dbReference type="Proteomes" id="UP000029424"/>
    </source>
</evidence>
<keyword evidence="2" id="KW-1185">Reference proteome</keyword>